<dbReference type="EMBL" id="JACHJV010000001">
    <property type="protein sequence ID" value="MBB4922092.1"/>
    <property type="molecule type" value="Genomic_DNA"/>
</dbReference>
<name>A0A7W7VTC7_KITKI</name>
<organism evidence="2 3">
    <name type="scientific">Kitasatospora kifunensis</name>
    <name type="common">Streptomyces kifunensis</name>
    <dbReference type="NCBI Taxonomy" id="58351"/>
    <lineage>
        <taxon>Bacteria</taxon>
        <taxon>Bacillati</taxon>
        <taxon>Actinomycetota</taxon>
        <taxon>Actinomycetes</taxon>
        <taxon>Kitasatosporales</taxon>
        <taxon>Streptomycetaceae</taxon>
        <taxon>Kitasatospora</taxon>
    </lineage>
</organism>
<evidence type="ECO:0000313" key="3">
    <source>
        <dbReference type="Proteomes" id="UP000540506"/>
    </source>
</evidence>
<protein>
    <submittedName>
        <fullName evidence="2">Uncharacterized protein</fullName>
    </submittedName>
</protein>
<dbReference type="AlphaFoldDB" id="A0A7W7VTC7"/>
<sequence>MGHSQIVSELHLDPKTVRKFMRAATAEEPIGAGPSGAECIQLPDSS</sequence>
<gene>
    <name evidence="2" type="ORF">FHR34_001085</name>
</gene>
<feature type="region of interest" description="Disordered" evidence="1">
    <location>
        <begin position="27"/>
        <end position="46"/>
    </location>
</feature>
<dbReference type="Proteomes" id="UP000540506">
    <property type="component" value="Unassembled WGS sequence"/>
</dbReference>
<proteinExistence type="predicted"/>
<comment type="caution">
    <text evidence="2">The sequence shown here is derived from an EMBL/GenBank/DDBJ whole genome shotgun (WGS) entry which is preliminary data.</text>
</comment>
<keyword evidence="3" id="KW-1185">Reference proteome</keyword>
<reference evidence="2 3" key="1">
    <citation type="submission" date="2020-08" db="EMBL/GenBank/DDBJ databases">
        <title>Sequencing the genomes of 1000 actinobacteria strains.</title>
        <authorList>
            <person name="Klenk H.-P."/>
        </authorList>
    </citation>
    <scope>NUCLEOTIDE SEQUENCE [LARGE SCALE GENOMIC DNA]</scope>
    <source>
        <strain evidence="2 3">DSM 41654</strain>
    </source>
</reference>
<evidence type="ECO:0000313" key="2">
    <source>
        <dbReference type="EMBL" id="MBB4922092.1"/>
    </source>
</evidence>
<evidence type="ECO:0000256" key="1">
    <source>
        <dbReference type="SAM" id="MobiDB-lite"/>
    </source>
</evidence>
<accession>A0A7W7VTC7</accession>
<dbReference type="RefSeq" id="WP_184934324.1">
    <property type="nucleotide sequence ID" value="NZ_JACHJV010000001.1"/>
</dbReference>